<reference evidence="4" key="1">
    <citation type="submission" date="2021-02" db="EMBL/GenBank/DDBJ databases">
        <authorList>
            <person name="Dougan E. K."/>
            <person name="Rhodes N."/>
            <person name="Thang M."/>
            <person name="Chan C."/>
        </authorList>
    </citation>
    <scope>NUCLEOTIDE SEQUENCE</scope>
</reference>
<feature type="region of interest" description="Disordered" evidence="2">
    <location>
        <begin position="396"/>
        <end position="416"/>
    </location>
</feature>
<feature type="region of interest" description="Disordered" evidence="2">
    <location>
        <begin position="597"/>
        <end position="646"/>
    </location>
</feature>
<organism evidence="4 5">
    <name type="scientific">Polarella glacialis</name>
    <name type="common">Dinoflagellate</name>
    <dbReference type="NCBI Taxonomy" id="89957"/>
    <lineage>
        <taxon>Eukaryota</taxon>
        <taxon>Sar</taxon>
        <taxon>Alveolata</taxon>
        <taxon>Dinophyceae</taxon>
        <taxon>Suessiales</taxon>
        <taxon>Suessiaceae</taxon>
        <taxon>Polarella</taxon>
    </lineage>
</organism>
<comment type="caution">
    <text evidence="4">The sequence shown here is derived from an EMBL/GenBank/DDBJ whole genome shotgun (WGS) entry which is preliminary data.</text>
</comment>
<feature type="domain" description="SWIM-type" evidence="3">
    <location>
        <begin position="148"/>
        <end position="194"/>
    </location>
</feature>
<dbReference type="Gene3D" id="3.30.870.10">
    <property type="entry name" value="Endonuclease Chain A"/>
    <property type="match status" value="1"/>
</dbReference>
<evidence type="ECO:0000256" key="2">
    <source>
        <dbReference type="SAM" id="MobiDB-lite"/>
    </source>
</evidence>
<evidence type="ECO:0000259" key="3">
    <source>
        <dbReference type="PROSITE" id="PS50966"/>
    </source>
</evidence>
<dbReference type="InterPro" id="IPR025202">
    <property type="entry name" value="PLD-like_dom"/>
</dbReference>
<keyword evidence="1" id="KW-0863">Zinc-finger</keyword>
<dbReference type="Pfam" id="PF13091">
    <property type="entry name" value="PLDc_2"/>
    <property type="match status" value="1"/>
</dbReference>
<dbReference type="PROSITE" id="PS50966">
    <property type="entry name" value="ZF_SWIM"/>
    <property type="match status" value="1"/>
</dbReference>
<keyword evidence="1" id="KW-0479">Metal-binding</keyword>
<accession>A0A813KP08</accession>
<gene>
    <name evidence="4" type="ORF">PGLA2088_LOCUS33697</name>
</gene>
<protein>
    <recommendedName>
        <fullName evidence="3">SWIM-type domain-containing protein</fullName>
    </recommendedName>
</protein>
<feature type="compositionally biased region" description="Basic and acidic residues" evidence="2">
    <location>
        <begin position="613"/>
        <end position="635"/>
    </location>
</feature>
<evidence type="ECO:0000256" key="1">
    <source>
        <dbReference type="PROSITE-ProRule" id="PRU00325"/>
    </source>
</evidence>
<proteinExistence type="predicted"/>
<dbReference type="SUPFAM" id="SSF56024">
    <property type="entry name" value="Phospholipase D/nuclease"/>
    <property type="match status" value="1"/>
</dbReference>
<dbReference type="Proteomes" id="UP000626109">
    <property type="component" value="Unassembled WGS sequence"/>
</dbReference>
<evidence type="ECO:0000313" key="4">
    <source>
        <dbReference type="EMBL" id="CAE8705472.1"/>
    </source>
</evidence>
<dbReference type="GO" id="GO:0008270">
    <property type="term" value="F:zinc ion binding"/>
    <property type="evidence" value="ECO:0007669"/>
    <property type="project" value="UniProtKB-KW"/>
</dbReference>
<dbReference type="InterPro" id="IPR007527">
    <property type="entry name" value="Znf_SWIM"/>
</dbReference>
<keyword evidence="1" id="KW-0862">Zinc</keyword>
<name>A0A813KP08_POLGL</name>
<dbReference type="EMBL" id="CAJNNW010030983">
    <property type="protein sequence ID" value="CAE8705472.1"/>
    <property type="molecule type" value="Genomic_DNA"/>
</dbReference>
<feature type="region of interest" description="Disordered" evidence="2">
    <location>
        <begin position="349"/>
        <end position="374"/>
    </location>
</feature>
<evidence type="ECO:0000313" key="5">
    <source>
        <dbReference type="Proteomes" id="UP000626109"/>
    </source>
</evidence>
<sequence>MQSGLIEALGWCKYFLFILVIVEYGPLIVELVEKAIRVWRRAQKATLFECGQNPEANIPPLDILIPMESELLKVARHPTWRVTGDHRVMLAKVKDPEHVKVIAWAAMQKQRDGVMVVNYIDDEFNRCGGHMEMSFRVVAERNHRTHLVRISCQLKTFEDFASDWATCACEEFRTLTWKSGRICRHAAAVLLLHQAKDCKTSINQMEESLGDYFKSLFFHIFPEDVDCIDDQFNDSSFEPARPLRSPLVYNRPVLDSTSMASLREQSGSSSMEVIRHPSGTLSALAGGKGSAAAARGRAVYAEMNNVPRSVRFEQHSEKTCADLKAQENCCFPKAVQQAGSMLDQLKNKMKGRQGVTVTRDGKPSAMMPVLEDRSSSTASFTPAKVWERCGVPSAGSHIDPDPSCSPTEEMDDDDITGWSWKDRTTRVARTHRPDCLKRINSNLGELWMILNAVEAQNVALSLIRAARDSLYFWGYTLDREDIVDGLIDAKQQNGCVVMVMVDKKKTFEGTTTLMMGQVAKLSASGCLVRVARGINLTAEYRKAGRGINKGFVGACHAKAILSGTWLLSGSTNWTTSSRCNIERSTLVHLTPHEARMQNRAAEEDWAASEEFTQELRRREEDRQEAERGEFPRSRSEPAPSRAGFGD</sequence>
<dbReference type="AlphaFoldDB" id="A0A813KP08"/>